<dbReference type="Proteomes" id="UP000612055">
    <property type="component" value="Unassembled WGS sequence"/>
</dbReference>
<evidence type="ECO:0000313" key="3">
    <source>
        <dbReference type="Proteomes" id="UP000612055"/>
    </source>
</evidence>
<sequence length="75" mass="8141">MLLSSRSGLLPQPPQPLLRPRLAPATPQWRASLQRAAVLLQALAATQPGSTGRAPRRGCKDRSRRGAQQGRALMF</sequence>
<evidence type="ECO:0000313" key="2">
    <source>
        <dbReference type="EMBL" id="KAG2484790.1"/>
    </source>
</evidence>
<feature type="compositionally biased region" description="Basic residues" evidence="1">
    <location>
        <begin position="54"/>
        <end position="65"/>
    </location>
</feature>
<dbReference type="AlphaFoldDB" id="A0A835XPS6"/>
<gene>
    <name evidence="2" type="ORF">HYH03_016443</name>
</gene>
<accession>A0A835XPS6</accession>
<organism evidence="2 3">
    <name type="scientific">Edaphochlamys debaryana</name>
    <dbReference type="NCBI Taxonomy" id="47281"/>
    <lineage>
        <taxon>Eukaryota</taxon>
        <taxon>Viridiplantae</taxon>
        <taxon>Chlorophyta</taxon>
        <taxon>core chlorophytes</taxon>
        <taxon>Chlorophyceae</taxon>
        <taxon>CS clade</taxon>
        <taxon>Chlamydomonadales</taxon>
        <taxon>Chlamydomonadales incertae sedis</taxon>
        <taxon>Edaphochlamys</taxon>
    </lineage>
</organism>
<dbReference type="EMBL" id="JAEHOE010000142">
    <property type="protein sequence ID" value="KAG2484790.1"/>
    <property type="molecule type" value="Genomic_DNA"/>
</dbReference>
<keyword evidence="3" id="KW-1185">Reference proteome</keyword>
<proteinExistence type="predicted"/>
<evidence type="ECO:0000256" key="1">
    <source>
        <dbReference type="SAM" id="MobiDB-lite"/>
    </source>
</evidence>
<feature type="compositionally biased region" description="Low complexity" evidence="1">
    <location>
        <begin position="1"/>
        <end position="10"/>
    </location>
</feature>
<comment type="caution">
    <text evidence="2">The sequence shown here is derived from an EMBL/GenBank/DDBJ whole genome shotgun (WGS) entry which is preliminary data.</text>
</comment>
<reference evidence="2" key="1">
    <citation type="journal article" date="2020" name="bioRxiv">
        <title>Comparative genomics of Chlamydomonas.</title>
        <authorList>
            <person name="Craig R.J."/>
            <person name="Hasan A.R."/>
            <person name="Ness R.W."/>
            <person name="Keightley P.D."/>
        </authorList>
    </citation>
    <scope>NUCLEOTIDE SEQUENCE</scope>
    <source>
        <strain evidence="2">CCAP 11/70</strain>
    </source>
</reference>
<protein>
    <submittedName>
        <fullName evidence="2">Uncharacterized protein</fullName>
    </submittedName>
</protein>
<name>A0A835XPS6_9CHLO</name>
<feature type="region of interest" description="Disordered" evidence="1">
    <location>
        <begin position="1"/>
        <end position="21"/>
    </location>
</feature>
<feature type="region of interest" description="Disordered" evidence="1">
    <location>
        <begin position="44"/>
        <end position="75"/>
    </location>
</feature>